<feature type="domain" description="Cyclic nucleotide-binding" evidence="1">
    <location>
        <begin position="29"/>
        <end position="114"/>
    </location>
</feature>
<accession>L0FVQ6</accession>
<dbReference type="InterPro" id="IPR014710">
    <property type="entry name" value="RmlC-like_jellyroll"/>
</dbReference>
<proteinExistence type="predicted"/>
<gene>
    <name evidence="2" type="ordered locus">Echvi_0819</name>
</gene>
<dbReference type="STRING" id="926556.Echvi_0819"/>
<organism evidence="2 3">
    <name type="scientific">Echinicola vietnamensis (strain DSM 17526 / LMG 23754 / KMM 6221)</name>
    <dbReference type="NCBI Taxonomy" id="926556"/>
    <lineage>
        <taxon>Bacteria</taxon>
        <taxon>Pseudomonadati</taxon>
        <taxon>Bacteroidota</taxon>
        <taxon>Cytophagia</taxon>
        <taxon>Cytophagales</taxon>
        <taxon>Cyclobacteriaceae</taxon>
        <taxon>Echinicola</taxon>
    </lineage>
</organism>
<reference evidence="3" key="1">
    <citation type="submission" date="2012-02" db="EMBL/GenBank/DDBJ databases">
        <title>The complete genome of Echinicola vietnamensis DSM 17526.</title>
        <authorList>
            <person name="Lucas S."/>
            <person name="Copeland A."/>
            <person name="Lapidus A."/>
            <person name="Glavina del Rio T."/>
            <person name="Dalin E."/>
            <person name="Tice H."/>
            <person name="Bruce D."/>
            <person name="Goodwin L."/>
            <person name="Pitluck S."/>
            <person name="Peters L."/>
            <person name="Ovchinnikova G."/>
            <person name="Teshima H."/>
            <person name="Kyrpides N."/>
            <person name="Mavromatis K."/>
            <person name="Ivanova N."/>
            <person name="Brettin T."/>
            <person name="Detter J.C."/>
            <person name="Han C."/>
            <person name="Larimer F."/>
            <person name="Land M."/>
            <person name="Hauser L."/>
            <person name="Markowitz V."/>
            <person name="Cheng J.-F."/>
            <person name="Hugenholtz P."/>
            <person name="Woyke T."/>
            <person name="Wu D."/>
            <person name="Brambilla E."/>
            <person name="Klenk H.-P."/>
            <person name="Eisen J.A."/>
        </authorList>
    </citation>
    <scope>NUCLEOTIDE SEQUENCE [LARGE SCALE GENOMIC DNA]</scope>
    <source>
        <strain evidence="3">DSM 17526 / LMG 23754 / KMM 6221</strain>
    </source>
</reference>
<dbReference type="PATRIC" id="fig|926556.3.peg.828"/>
<dbReference type="eggNOG" id="COG2905">
    <property type="taxonomic scope" value="Bacteria"/>
</dbReference>
<protein>
    <submittedName>
        <fullName evidence="2">Putative signal-transduction protein containing cAMP-binding and CBS domains</fullName>
    </submittedName>
</protein>
<sequence>MEIDEILNKTYPMSKESKRLVTENIAEVYCRKNYIIISADRIERNIYFIKTGIARTFAKIGDQEITFAFGKEGDTVASLNSFIANQKGYEYIELLEDSVLYELNSKCLQGLFNESIEIANWGRRFAENELIKTEKRLISRQSGTASERYEELLIKFPDYQKGSIGAYCLLFRY</sequence>
<dbReference type="Gene3D" id="2.60.120.10">
    <property type="entry name" value="Jelly Rolls"/>
    <property type="match status" value="1"/>
</dbReference>
<keyword evidence="3" id="KW-1185">Reference proteome</keyword>
<dbReference type="HOGENOM" id="CLU_075053_9_3_10"/>
<evidence type="ECO:0000259" key="1">
    <source>
        <dbReference type="Pfam" id="PF00027"/>
    </source>
</evidence>
<dbReference type="SUPFAM" id="SSF51206">
    <property type="entry name" value="cAMP-binding domain-like"/>
    <property type="match status" value="1"/>
</dbReference>
<dbReference type="EMBL" id="CP003346">
    <property type="protein sequence ID" value="AGA77093.1"/>
    <property type="molecule type" value="Genomic_DNA"/>
</dbReference>
<evidence type="ECO:0000313" key="2">
    <source>
        <dbReference type="EMBL" id="AGA77093.1"/>
    </source>
</evidence>
<dbReference type="Proteomes" id="UP000010796">
    <property type="component" value="Chromosome"/>
</dbReference>
<dbReference type="KEGG" id="evi:Echvi_0819"/>
<dbReference type="Pfam" id="PF00027">
    <property type="entry name" value="cNMP_binding"/>
    <property type="match status" value="1"/>
</dbReference>
<dbReference type="RefSeq" id="WP_015264658.1">
    <property type="nucleotide sequence ID" value="NC_019904.1"/>
</dbReference>
<evidence type="ECO:0000313" key="3">
    <source>
        <dbReference type="Proteomes" id="UP000010796"/>
    </source>
</evidence>
<dbReference type="InterPro" id="IPR000595">
    <property type="entry name" value="cNMP-bd_dom"/>
</dbReference>
<name>L0FVQ6_ECHVK</name>
<dbReference type="InterPro" id="IPR018490">
    <property type="entry name" value="cNMP-bd_dom_sf"/>
</dbReference>
<dbReference type="AlphaFoldDB" id="L0FVQ6"/>